<evidence type="ECO:0000256" key="1">
    <source>
        <dbReference type="SAM" id="SignalP"/>
    </source>
</evidence>
<accession>A0A9N9TKM1</accession>
<dbReference type="AlphaFoldDB" id="A0A9N9TKM1"/>
<evidence type="ECO:0000313" key="3">
    <source>
        <dbReference type="Proteomes" id="UP001153712"/>
    </source>
</evidence>
<feature type="chain" id="PRO_5040201981" evidence="1">
    <location>
        <begin position="17"/>
        <end position="95"/>
    </location>
</feature>
<dbReference type="EMBL" id="OU900104">
    <property type="protein sequence ID" value="CAG9855687.1"/>
    <property type="molecule type" value="Genomic_DNA"/>
</dbReference>
<protein>
    <submittedName>
        <fullName evidence="2">Uncharacterized protein</fullName>
    </submittedName>
</protein>
<organism evidence="2 3">
    <name type="scientific">Phyllotreta striolata</name>
    <name type="common">Striped flea beetle</name>
    <name type="synonym">Crioceris striolata</name>
    <dbReference type="NCBI Taxonomy" id="444603"/>
    <lineage>
        <taxon>Eukaryota</taxon>
        <taxon>Metazoa</taxon>
        <taxon>Ecdysozoa</taxon>
        <taxon>Arthropoda</taxon>
        <taxon>Hexapoda</taxon>
        <taxon>Insecta</taxon>
        <taxon>Pterygota</taxon>
        <taxon>Neoptera</taxon>
        <taxon>Endopterygota</taxon>
        <taxon>Coleoptera</taxon>
        <taxon>Polyphaga</taxon>
        <taxon>Cucujiformia</taxon>
        <taxon>Chrysomeloidea</taxon>
        <taxon>Chrysomelidae</taxon>
        <taxon>Galerucinae</taxon>
        <taxon>Alticini</taxon>
        <taxon>Phyllotreta</taxon>
    </lineage>
</organism>
<proteinExistence type="predicted"/>
<evidence type="ECO:0000313" key="2">
    <source>
        <dbReference type="EMBL" id="CAG9855687.1"/>
    </source>
</evidence>
<sequence length="95" mass="10831">MAKGYIFLFAAFLVSGFPIMLTQQKEILMEEEIPILEADKQVEYINNDRMGEPGVPCEVEYQVMKKEIGTCMRLGRTTRGCVAGHYLDLLHPECM</sequence>
<name>A0A9N9TKM1_PHYSR</name>
<keyword evidence="1" id="KW-0732">Signal</keyword>
<dbReference type="OrthoDB" id="6626870at2759"/>
<feature type="signal peptide" evidence="1">
    <location>
        <begin position="1"/>
        <end position="16"/>
    </location>
</feature>
<dbReference type="Proteomes" id="UP001153712">
    <property type="component" value="Chromosome 11"/>
</dbReference>
<reference evidence="2" key="1">
    <citation type="submission" date="2022-01" db="EMBL/GenBank/DDBJ databases">
        <authorList>
            <person name="King R."/>
        </authorList>
    </citation>
    <scope>NUCLEOTIDE SEQUENCE</scope>
</reference>
<keyword evidence="3" id="KW-1185">Reference proteome</keyword>
<gene>
    <name evidence="2" type="ORF">PHYEVI_LOCUS2133</name>
</gene>